<comment type="caution">
    <text evidence="7">The sequence shown here is derived from an EMBL/GenBank/DDBJ whole genome shotgun (WGS) entry which is preliminary data.</text>
</comment>
<dbReference type="InterPro" id="IPR050166">
    <property type="entry name" value="ABC_transporter_ATP-bind"/>
</dbReference>
<dbReference type="Proteomes" id="UP001379945">
    <property type="component" value="Unassembled WGS sequence"/>
</dbReference>
<keyword evidence="4" id="KW-0547">Nucleotide-binding</keyword>
<evidence type="ECO:0000259" key="6">
    <source>
        <dbReference type="SMART" id="SM00382"/>
    </source>
</evidence>
<dbReference type="InterPro" id="IPR003439">
    <property type="entry name" value="ABC_transporter-like_ATP-bd"/>
</dbReference>
<dbReference type="SUPFAM" id="SSF52540">
    <property type="entry name" value="P-loop containing nucleoside triphosphate hydrolases"/>
    <property type="match status" value="1"/>
</dbReference>
<keyword evidence="2" id="KW-0813">Transport</keyword>
<comment type="similarity">
    <text evidence="1">Belongs to the ABC transporter superfamily.</text>
</comment>
<evidence type="ECO:0000313" key="7">
    <source>
        <dbReference type="EMBL" id="MEK8047790.1"/>
    </source>
</evidence>
<dbReference type="PANTHER" id="PTHR42788">
    <property type="entry name" value="TAURINE IMPORT ATP-BINDING PROTEIN-RELATED"/>
    <property type="match status" value="1"/>
</dbReference>
<keyword evidence="3" id="KW-0472">Membrane</keyword>
<keyword evidence="8" id="KW-1185">Reference proteome</keyword>
<dbReference type="EMBL" id="JBBUTI010000011">
    <property type="protein sequence ID" value="MEK8047790.1"/>
    <property type="molecule type" value="Genomic_DNA"/>
</dbReference>
<keyword evidence="3" id="KW-1003">Cell membrane</keyword>
<dbReference type="PANTHER" id="PTHR42788:SF13">
    <property type="entry name" value="ALIPHATIC SULFONATES IMPORT ATP-BINDING PROTEIN SSUB"/>
    <property type="match status" value="1"/>
</dbReference>
<name>A0ABU9CBZ0_9BURK</name>
<dbReference type="Gene3D" id="3.40.50.300">
    <property type="entry name" value="P-loop containing nucleotide triphosphate hydrolases"/>
    <property type="match status" value="1"/>
</dbReference>
<dbReference type="InterPro" id="IPR003593">
    <property type="entry name" value="AAA+_ATPase"/>
</dbReference>
<accession>A0ABU9CBZ0</accession>
<evidence type="ECO:0000313" key="8">
    <source>
        <dbReference type="Proteomes" id="UP001379945"/>
    </source>
</evidence>
<organism evidence="7 8">
    <name type="scientific">Ideonella margarita</name>
    <dbReference type="NCBI Taxonomy" id="2984191"/>
    <lineage>
        <taxon>Bacteria</taxon>
        <taxon>Pseudomonadati</taxon>
        <taxon>Pseudomonadota</taxon>
        <taxon>Betaproteobacteria</taxon>
        <taxon>Burkholderiales</taxon>
        <taxon>Sphaerotilaceae</taxon>
        <taxon>Ideonella</taxon>
    </lineage>
</organism>
<dbReference type="GO" id="GO:0005524">
    <property type="term" value="F:ATP binding"/>
    <property type="evidence" value="ECO:0007669"/>
    <property type="project" value="UniProtKB-KW"/>
</dbReference>
<dbReference type="SMART" id="SM00382">
    <property type="entry name" value="AAA"/>
    <property type="match status" value="1"/>
</dbReference>
<reference evidence="7 8" key="1">
    <citation type="submission" date="2024-04" db="EMBL/GenBank/DDBJ databases">
        <title>Novel species of the genus Ideonella isolated from streams.</title>
        <authorList>
            <person name="Lu H."/>
        </authorList>
    </citation>
    <scope>NUCLEOTIDE SEQUENCE [LARGE SCALE GENOMIC DNA]</scope>
    <source>
        <strain evidence="7 8">LYT19W</strain>
    </source>
</reference>
<feature type="domain" description="AAA+ ATPase" evidence="6">
    <location>
        <begin position="36"/>
        <end position="241"/>
    </location>
</feature>
<dbReference type="InterPro" id="IPR027417">
    <property type="entry name" value="P-loop_NTPase"/>
</dbReference>
<evidence type="ECO:0000256" key="5">
    <source>
        <dbReference type="ARBA" id="ARBA00022840"/>
    </source>
</evidence>
<dbReference type="RefSeq" id="WP_341400099.1">
    <property type="nucleotide sequence ID" value="NZ_JBBUTI010000011.1"/>
</dbReference>
<evidence type="ECO:0000256" key="4">
    <source>
        <dbReference type="ARBA" id="ARBA00022741"/>
    </source>
</evidence>
<protein>
    <submittedName>
        <fullName evidence="7">ATP-binding cassette domain-containing protein</fullName>
    </submittedName>
</protein>
<keyword evidence="5 7" id="KW-0067">ATP-binding</keyword>
<dbReference type="Pfam" id="PF00005">
    <property type="entry name" value="ABC_tran"/>
    <property type="match status" value="1"/>
</dbReference>
<evidence type="ECO:0000256" key="3">
    <source>
        <dbReference type="ARBA" id="ARBA00022475"/>
    </source>
</evidence>
<proteinExistence type="inferred from homology"/>
<sequence>MSGPPTLPRAVLTLSEFSVVGPAGVPVDQVSAVLPAFGLTVLLGPAGAGKSALLRALSGHLGDDGLLCSGQATFNGLPLGASSRPVRVCATDAPVRPSLRAFLMDARQVPTPHAGFRQAPWLATWLARLGQHRLVPALDAPVCSLAPADQRMVMLLRCHLLGVPLLLVDDLMTDLTEAEAAPLLRLLRQLARRMAVLLATRHRGHALALASHVLCLEQGRLVQDMPATRFFARHRQTQRPLRALEPMAARPAWGPEGLNWQWPQRLGALCLPHPVRGLAFAALQRQLAELGVTRLVPLWPGPVPPASHAVVVSPLTAHGLGSDTLIGGAALPPDAELASIFTRLDQWLVAGDCVVLVSASALPGRRGEPVHSGRLLSAYQHWCLRRQAQPLGLAS</sequence>
<evidence type="ECO:0000256" key="1">
    <source>
        <dbReference type="ARBA" id="ARBA00005417"/>
    </source>
</evidence>
<gene>
    <name evidence="7" type="ORF">AACH00_15620</name>
</gene>
<evidence type="ECO:0000256" key="2">
    <source>
        <dbReference type="ARBA" id="ARBA00022448"/>
    </source>
</evidence>